<dbReference type="InterPro" id="IPR042183">
    <property type="entry name" value="MmgE/PrpD_sf_1"/>
</dbReference>
<sequence length="474" mass="50736">MARTTVEQLADFAADVSLEAPPPDVVEDSKRVLLDSVGCALAGIDVDKGRIGIKVARRMGGRGDATIFGVADRTTPFAAAFANAESINALDFDAVLPPGHVAPYVLPGALALAEERGASGARVLEAIAVSHEMSYRFSRAMDYTRTVTGTEIQVATVLGFTSAVFGAAAAAGLILGQDREVLADAIGIAGAITPVNSYRTWMMNVPNSTIKYSMAGPVAQAGMTAAFSAEDGHTGDRTILDDAEYGYRRFIGSERWEPGALTEGLGVDWLFPAHHSYKPYPHCRVTHGPFDALTEIVTANDLRPDEIDAIRCWGEAWVELPVWLSTTVDRPHQAQFSIRHGLAVSAHRIPPGKAWQLPETLRNPSVVGLMEKVSFAPHPDYVATLSADPSARPTRVEVDARGTTFSASRTHPKGTPSADPSIRLSTDELVEKFRANADGVLPAGRIDDLLDGILNLEKVENVSALLARTAPPRR</sequence>
<dbReference type="InterPro" id="IPR045336">
    <property type="entry name" value="MmgE_PrpD_N"/>
</dbReference>
<dbReference type="InterPro" id="IPR036148">
    <property type="entry name" value="MmgE/PrpD_sf"/>
</dbReference>
<organism evidence="5 6">
    <name type="scientific">Cryptosporangium aurantiacum</name>
    <dbReference type="NCBI Taxonomy" id="134849"/>
    <lineage>
        <taxon>Bacteria</taxon>
        <taxon>Bacillati</taxon>
        <taxon>Actinomycetota</taxon>
        <taxon>Actinomycetes</taxon>
        <taxon>Cryptosporangiales</taxon>
        <taxon>Cryptosporangiaceae</taxon>
        <taxon>Cryptosporangium</taxon>
    </lineage>
</organism>
<evidence type="ECO:0000256" key="2">
    <source>
        <dbReference type="SAM" id="MobiDB-lite"/>
    </source>
</evidence>
<comment type="similarity">
    <text evidence="1">Belongs to the PrpD family.</text>
</comment>
<dbReference type="Gene3D" id="3.30.1330.120">
    <property type="entry name" value="2-methylcitrate dehydratase PrpD"/>
    <property type="match status" value="1"/>
</dbReference>
<reference evidence="5 6" key="1">
    <citation type="submission" date="2016-11" db="EMBL/GenBank/DDBJ databases">
        <authorList>
            <person name="Jaros S."/>
            <person name="Januszkiewicz K."/>
            <person name="Wedrychowicz H."/>
        </authorList>
    </citation>
    <scope>NUCLEOTIDE SEQUENCE [LARGE SCALE GENOMIC DNA]</scope>
    <source>
        <strain evidence="5 6">DSM 46144</strain>
    </source>
</reference>
<dbReference type="InterPro" id="IPR005656">
    <property type="entry name" value="MmgE_PrpD"/>
</dbReference>
<feature type="domain" description="MmgE/PrpD N-terminal" evidence="3">
    <location>
        <begin position="7"/>
        <end position="257"/>
    </location>
</feature>
<evidence type="ECO:0000313" key="6">
    <source>
        <dbReference type="Proteomes" id="UP000184440"/>
    </source>
</evidence>
<dbReference type="STRING" id="134849.SAMN05443668_106320"/>
<proteinExistence type="inferred from homology"/>
<evidence type="ECO:0000256" key="1">
    <source>
        <dbReference type="ARBA" id="ARBA00006174"/>
    </source>
</evidence>
<keyword evidence="6" id="KW-1185">Reference proteome</keyword>
<evidence type="ECO:0000313" key="5">
    <source>
        <dbReference type="EMBL" id="SHN39606.1"/>
    </source>
</evidence>
<feature type="domain" description="MmgE/PrpD C-terminal" evidence="4">
    <location>
        <begin position="280"/>
        <end position="444"/>
    </location>
</feature>
<dbReference type="Pfam" id="PF03972">
    <property type="entry name" value="MmgE_PrpD_N"/>
    <property type="match status" value="1"/>
</dbReference>
<name>A0A1M7R3M0_9ACTN</name>
<dbReference type="Proteomes" id="UP000184440">
    <property type="component" value="Unassembled WGS sequence"/>
</dbReference>
<dbReference type="RefSeq" id="WP_073259669.1">
    <property type="nucleotide sequence ID" value="NZ_FRCS01000006.1"/>
</dbReference>
<dbReference type="Pfam" id="PF19305">
    <property type="entry name" value="MmgE_PrpD_C"/>
    <property type="match status" value="1"/>
</dbReference>
<dbReference type="PANTHER" id="PTHR16943">
    <property type="entry name" value="2-METHYLCITRATE DEHYDRATASE-RELATED"/>
    <property type="match status" value="1"/>
</dbReference>
<dbReference type="Gene3D" id="1.10.4100.10">
    <property type="entry name" value="2-methylcitrate dehydratase PrpD"/>
    <property type="match status" value="1"/>
</dbReference>
<dbReference type="OrthoDB" id="9797528at2"/>
<accession>A0A1M7R3M0</accession>
<gene>
    <name evidence="5" type="ORF">SAMN05443668_106320</name>
</gene>
<dbReference type="GO" id="GO:0016829">
    <property type="term" value="F:lyase activity"/>
    <property type="evidence" value="ECO:0007669"/>
    <property type="project" value="InterPro"/>
</dbReference>
<evidence type="ECO:0000259" key="3">
    <source>
        <dbReference type="Pfam" id="PF03972"/>
    </source>
</evidence>
<dbReference type="InterPro" id="IPR045337">
    <property type="entry name" value="MmgE_PrpD_C"/>
</dbReference>
<dbReference type="AlphaFoldDB" id="A0A1M7R3M0"/>
<dbReference type="SUPFAM" id="SSF103378">
    <property type="entry name" value="2-methylcitrate dehydratase PrpD"/>
    <property type="match status" value="1"/>
</dbReference>
<dbReference type="PANTHER" id="PTHR16943:SF8">
    <property type="entry name" value="2-METHYLCITRATE DEHYDRATASE"/>
    <property type="match status" value="1"/>
</dbReference>
<dbReference type="EMBL" id="FRCS01000006">
    <property type="protein sequence ID" value="SHN39606.1"/>
    <property type="molecule type" value="Genomic_DNA"/>
</dbReference>
<feature type="region of interest" description="Disordered" evidence="2">
    <location>
        <begin position="402"/>
        <end position="421"/>
    </location>
</feature>
<evidence type="ECO:0000259" key="4">
    <source>
        <dbReference type="Pfam" id="PF19305"/>
    </source>
</evidence>
<protein>
    <submittedName>
        <fullName evidence="5">2-methylcitrate dehydratase PrpD</fullName>
    </submittedName>
</protein>
<dbReference type="InterPro" id="IPR042188">
    <property type="entry name" value="MmgE/PrpD_sf_2"/>
</dbReference>